<gene>
    <name evidence="1" type="ORF">I0K15_04515</name>
</gene>
<reference evidence="1 2" key="1">
    <citation type="submission" date="2020-11" db="EMBL/GenBank/DDBJ databases">
        <title>Description of Pontivivens ytuae sp. nov. isolated from deep sea sediment of Mariana Trench.</title>
        <authorList>
            <person name="Wang Z."/>
            <person name="Sun Q.-L."/>
            <person name="Xu X.-D."/>
            <person name="Tang Y.-Z."/>
            <person name="Zhang J."/>
        </authorList>
    </citation>
    <scope>NUCLEOTIDE SEQUENCE [LARGE SCALE GENOMIC DNA]</scope>
    <source>
        <strain evidence="1 2">MT2928</strain>
    </source>
</reference>
<dbReference type="KEGG" id="poz:I0K15_04515"/>
<name>A0A7S9LUJ8_9RHOB</name>
<evidence type="ECO:0000313" key="1">
    <source>
        <dbReference type="EMBL" id="QPH55020.1"/>
    </source>
</evidence>
<organism evidence="1 2">
    <name type="scientific">Pontivivens ytuae</name>
    <dbReference type="NCBI Taxonomy" id="2789856"/>
    <lineage>
        <taxon>Bacteria</taxon>
        <taxon>Pseudomonadati</taxon>
        <taxon>Pseudomonadota</taxon>
        <taxon>Alphaproteobacteria</taxon>
        <taxon>Rhodobacterales</taxon>
        <taxon>Paracoccaceae</taxon>
        <taxon>Pontivivens</taxon>
    </lineage>
</organism>
<dbReference type="EMBL" id="CP064942">
    <property type="protein sequence ID" value="QPH55020.1"/>
    <property type="molecule type" value="Genomic_DNA"/>
</dbReference>
<dbReference type="Proteomes" id="UP000594800">
    <property type="component" value="Chromosome"/>
</dbReference>
<protein>
    <submittedName>
        <fullName evidence="1">Uncharacterized protein</fullName>
    </submittedName>
</protein>
<accession>A0A7S9LUJ8</accession>
<sequence length="65" mass="7193">MTSEFDRKASIARNDAPDLTARRVREAKLPRFIGFEDGQYQCLDCGARAEDMAALEHAPDCPHGA</sequence>
<evidence type="ECO:0000313" key="2">
    <source>
        <dbReference type="Proteomes" id="UP000594800"/>
    </source>
</evidence>
<dbReference type="AlphaFoldDB" id="A0A7S9LUJ8"/>
<dbReference type="RefSeq" id="WP_196104219.1">
    <property type="nucleotide sequence ID" value="NZ_CP064942.1"/>
</dbReference>
<proteinExistence type="predicted"/>
<keyword evidence="2" id="KW-1185">Reference proteome</keyword>